<dbReference type="EMBL" id="SULG01000023">
    <property type="protein sequence ID" value="TLD42280.1"/>
    <property type="molecule type" value="Genomic_DNA"/>
</dbReference>
<name>A0A533QNY9_9BACT</name>
<organism evidence="1 2">
    <name type="scientific">Candidatus Jettenia ecosi</name>
    <dbReference type="NCBI Taxonomy" id="2494326"/>
    <lineage>
        <taxon>Bacteria</taxon>
        <taxon>Pseudomonadati</taxon>
        <taxon>Planctomycetota</taxon>
        <taxon>Candidatus Brocadiia</taxon>
        <taxon>Candidatus Brocadiales</taxon>
        <taxon>Candidatus Brocadiaceae</taxon>
        <taxon>Candidatus Jettenia</taxon>
    </lineage>
</organism>
<sequence length="40" mass="4555">MLKPCPTSYEEIKVAEGLIMNNNVSFIAELLTKNKYLILL</sequence>
<proteinExistence type="predicted"/>
<protein>
    <submittedName>
        <fullName evidence="1">Uncharacterized protein</fullName>
    </submittedName>
</protein>
<accession>A0A533QNY9</accession>
<dbReference type="Proteomes" id="UP000319783">
    <property type="component" value="Unassembled WGS sequence"/>
</dbReference>
<evidence type="ECO:0000313" key="2">
    <source>
        <dbReference type="Proteomes" id="UP000319783"/>
    </source>
</evidence>
<dbReference type="AlphaFoldDB" id="A0A533QNY9"/>
<comment type="caution">
    <text evidence="1">The sequence shown here is derived from an EMBL/GenBank/DDBJ whole genome shotgun (WGS) entry which is preliminary data.</text>
</comment>
<evidence type="ECO:0000313" key="1">
    <source>
        <dbReference type="EMBL" id="TLD42280.1"/>
    </source>
</evidence>
<gene>
    <name evidence="1" type="ORF">JETT_1395</name>
</gene>
<reference evidence="1 2" key="1">
    <citation type="submission" date="2019-04" db="EMBL/GenBank/DDBJ databases">
        <title>Genome of a novel bacterium Candidatus Jettenia ecosi reconstructed from metagenome of an anammox bioreactor.</title>
        <authorList>
            <person name="Mardanov A.V."/>
            <person name="Beletsky A.V."/>
            <person name="Ravin N.V."/>
            <person name="Botchkova E.A."/>
            <person name="Litti Y.V."/>
            <person name="Nozhevnikova A.N."/>
        </authorList>
    </citation>
    <scope>NUCLEOTIDE SEQUENCE [LARGE SCALE GENOMIC DNA]</scope>
    <source>
        <strain evidence="1">J2</strain>
    </source>
</reference>